<dbReference type="Proteomes" id="UP000218775">
    <property type="component" value="Unassembled WGS sequence"/>
</dbReference>
<dbReference type="AlphaFoldDB" id="A0A2A4X0H0"/>
<comment type="caution">
    <text evidence="1">The sequence shown here is derived from an EMBL/GenBank/DDBJ whole genome shotgun (WGS) entry which is preliminary data.</text>
</comment>
<proteinExistence type="predicted"/>
<dbReference type="EMBL" id="NVUK01000033">
    <property type="protein sequence ID" value="PCI76138.1"/>
    <property type="molecule type" value="Genomic_DNA"/>
</dbReference>
<evidence type="ECO:0000313" key="1">
    <source>
        <dbReference type="EMBL" id="PCI76138.1"/>
    </source>
</evidence>
<evidence type="ECO:0000313" key="2">
    <source>
        <dbReference type="Proteomes" id="UP000218775"/>
    </source>
</evidence>
<gene>
    <name evidence="1" type="ORF">COB21_04745</name>
</gene>
<organism evidence="1 2">
    <name type="scientific">Aerophobetes bacterium</name>
    <dbReference type="NCBI Taxonomy" id="2030807"/>
    <lineage>
        <taxon>Bacteria</taxon>
        <taxon>Candidatus Aerophobota</taxon>
    </lineage>
</organism>
<reference evidence="2" key="1">
    <citation type="submission" date="2017-08" db="EMBL/GenBank/DDBJ databases">
        <title>A dynamic microbial community with high functional redundancy inhabits the cold, oxic subseafloor aquifer.</title>
        <authorList>
            <person name="Tully B.J."/>
            <person name="Wheat C.G."/>
            <person name="Glazer B.T."/>
            <person name="Huber J.A."/>
        </authorList>
    </citation>
    <scope>NUCLEOTIDE SEQUENCE [LARGE SCALE GENOMIC DNA]</scope>
</reference>
<sequence length="108" mass="12783">MLSEKGKKEMQELLFELEKVIHDTPLPNTYYGWVDDLDNVMGAMHKKYLPYYERLNDLVVELQRIAKEHMIDIEDELRVTEAMHSSEGYFRQMSYVVSELRGLKSLVL</sequence>
<name>A0A2A4X0H0_UNCAE</name>
<accession>A0A2A4X0H0</accession>
<protein>
    <submittedName>
        <fullName evidence="1">Uncharacterized protein</fullName>
    </submittedName>
</protein>